<reference evidence="2" key="1">
    <citation type="submission" date="2020-04" db="EMBL/GenBank/DDBJ databases">
        <title>Analysis of mating type loci in Filobasidium floriforme.</title>
        <authorList>
            <person name="Nowrousian M."/>
        </authorList>
    </citation>
    <scope>NUCLEOTIDE SEQUENCE</scope>
    <source>
        <strain evidence="2">CBS 6242</strain>
    </source>
</reference>
<dbReference type="Proteomes" id="UP000812966">
    <property type="component" value="Unassembled WGS sequence"/>
</dbReference>
<protein>
    <submittedName>
        <fullName evidence="2">Uncharacterized protein</fullName>
    </submittedName>
</protein>
<comment type="caution">
    <text evidence="2">The sequence shown here is derived from an EMBL/GenBank/DDBJ whole genome shotgun (WGS) entry which is preliminary data.</text>
</comment>
<evidence type="ECO:0000313" key="3">
    <source>
        <dbReference type="Proteomes" id="UP000812966"/>
    </source>
</evidence>
<evidence type="ECO:0000256" key="1">
    <source>
        <dbReference type="SAM" id="MobiDB-lite"/>
    </source>
</evidence>
<accession>A0A8K0JL91</accession>
<dbReference type="AlphaFoldDB" id="A0A8K0JL91"/>
<evidence type="ECO:0000313" key="2">
    <source>
        <dbReference type="EMBL" id="KAG7539592.1"/>
    </source>
</evidence>
<keyword evidence="3" id="KW-1185">Reference proteome</keyword>
<organism evidence="2 3">
    <name type="scientific">Filobasidium floriforme</name>
    <dbReference type="NCBI Taxonomy" id="5210"/>
    <lineage>
        <taxon>Eukaryota</taxon>
        <taxon>Fungi</taxon>
        <taxon>Dikarya</taxon>
        <taxon>Basidiomycota</taxon>
        <taxon>Agaricomycotina</taxon>
        <taxon>Tremellomycetes</taxon>
        <taxon>Filobasidiales</taxon>
        <taxon>Filobasidiaceae</taxon>
        <taxon>Filobasidium</taxon>
    </lineage>
</organism>
<proteinExistence type="predicted"/>
<sequence length="243" mass="27278">MYPQRQKNVETCITPFGYSFKKYTTWSHNEKEPDEALSKALSEGWAPREMLLEVINRLQAEPHNCSRQAIRHSLLDIIGDINQRNKQGGPIGSLDSLPDDCRQAGVNLVERLHGQRDTSSKTGWIISFRRSLVKRVAIAVGVWEVIVNIHSVRTDLVVPANNNDHASLSMPVSMTDSNGSDEPASFDLKSVKSELMQLESMGSELAEVLEKWQQRKEQLESLLNPRPGSSSSVTLSEWELPEV</sequence>
<gene>
    <name evidence="2" type="ORF">FFLO_03468</name>
</gene>
<name>A0A8K0JL91_9TREE</name>
<dbReference type="EMBL" id="JABELV010000064">
    <property type="protein sequence ID" value="KAG7539592.1"/>
    <property type="molecule type" value="Genomic_DNA"/>
</dbReference>
<feature type="region of interest" description="Disordered" evidence="1">
    <location>
        <begin position="220"/>
        <end position="243"/>
    </location>
</feature>